<dbReference type="GO" id="GO:0004497">
    <property type="term" value="F:monooxygenase activity"/>
    <property type="evidence" value="ECO:0007669"/>
    <property type="project" value="UniProtKB-KW"/>
</dbReference>
<dbReference type="PROSITE" id="PS00086">
    <property type="entry name" value="CYTOCHROME_P450"/>
    <property type="match status" value="1"/>
</dbReference>
<evidence type="ECO:0000256" key="3">
    <source>
        <dbReference type="ARBA" id="ARBA00022617"/>
    </source>
</evidence>
<dbReference type="GO" id="GO:0005506">
    <property type="term" value="F:iron ion binding"/>
    <property type="evidence" value="ECO:0007669"/>
    <property type="project" value="InterPro"/>
</dbReference>
<dbReference type="CDD" id="cd11061">
    <property type="entry name" value="CYP67-like"/>
    <property type="match status" value="1"/>
</dbReference>
<comment type="similarity">
    <text evidence="2 9">Belongs to the cytochrome P450 family.</text>
</comment>
<dbReference type="PANTHER" id="PTHR24305:SF187">
    <property type="entry name" value="P450, PUTATIVE (EUROFUNG)-RELATED"/>
    <property type="match status" value="1"/>
</dbReference>
<keyword evidence="3 8" id="KW-0349">Heme</keyword>
<dbReference type="STRING" id="1081109.A0A168EU19"/>
<evidence type="ECO:0000256" key="7">
    <source>
        <dbReference type="ARBA" id="ARBA00023033"/>
    </source>
</evidence>
<evidence type="ECO:0000256" key="1">
    <source>
        <dbReference type="ARBA" id="ARBA00001971"/>
    </source>
</evidence>
<evidence type="ECO:0000256" key="9">
    <source>
        <dbReference type="RuleBase" id="RU000461"/>
    </source>
</evidence>
<protein>
    <submittedName>
        <fullName evidence="11">Cytochrome P450</fullName>
    </submittedName>
</protein>
<evidence type="ECO:0000313" key="11">
    <source>
        <dbReference type="EMBL" id="KZZ99146.1"/>
    </source>
</evidence>
<evidence type="ECO:0000256" key="6">
    <source>
        <dbReference type="ARBA" id="ARBA00023004"/>
    </source>
</evidence>
<name>A0A168EU19_9HYPO</name>
<dbReference type="InterPro" id="IPR036396">
    <property type="entry name" value="Cyt_P450_sf"/>
</dbReference>
<accession>A0A168EU19</accession>
<keyword evidence="12" id="KW-1185">Reference proteome</keyword>
<dbReference type="GO" id="GO:0016705">
    <property type="term" value="F:oxidoreductase activity, acting on paired donors, with incorporation or reduction of molecular oxygen"/>
    <property type="evidence" value="ECO:0007669"/>
    <property type="project" value="InterPro"/>
</dbReference>
<organism evidence="11 12">
    <name type="scientific">Moelleriella libera RCEF 2490</name>
    <dbReference type="NCBI Taxonomy" id="1081109"/>
    <lineage>
        <taxon>Eukaryota</taxon>
        <taxon>Fungi</taxon>
        <taxon>Dikarya</taxon>
        <taxon>Ascomycota</taxon>
        <taxon>Pezizomycotina</taxon>
        <taxon>Sordariomycetes</taxon>
        <taxon>Hypocreomycetidae</taxon>
        <taxon>Hypocreales</taxon>
        <taxon>Clavicipitaceae</taxon>
        <taxon>Moelleriella</taxon>
    </lineage>
</organism>
<keyword evidence="10" id="KW-0812">Transmembrane</keyword>
<feature type="transmembrane region" description="Helical" evidence="10">
    <location>
        <begin position="37"/>
        <end position="53"/>
    </location>
</feature>
<keyword evidence="10" id="KW-1133">Transmembrane helix</keyword>
<dbReference type="Proteomes" id="UP000078544">
    <property type="component" value="Unassembled WGS sequence"/>
</dbReference>
<evidence type="ECO:0000256" key="8">
    <source>
        <dbReference type="PIRSR" id="PIRSR602401-1"/>
    </source>
</evidence>
<comment type="caution">
    <text evidence="11">The sequence shown here is derived from an EMBL/GenBank/DDBJ whole genome shotgun (WGS) entry which is preliminary data.</text>
</comment>
<evidence type="ECO:0000256" key="10">
    <source>
        <dbReference type="SAM" id="Phobius"/>
    </source>
</evidence>
<evidence type="ECO:0000256" key="4">
    <source>
        <dbReference type="ARBA" id="ARBA00022723"/>
    </source>
</evidence>
<keyword evidence="5 9" id="KW-0560">Oxidoreductase</keyword>
<dbReference type="PANTHER" id="PTHR24305">
    <property type="entry name" value="CYTOCHROME P450"/>
    <property type="match status" value="1"/>
</dbReference>
<dbReference type="OrthoDB" id="6692864at2759"/>
<keyword evidence="10" id="KW-0472">Membrane</keyword>
<dbReference type="PRINTS" id="PR00463">
    <property type="entry name" value="EP450I"/>
</dbReference>
<feature type="transmembrane region" description="Helical" evidence="10">
    <location>
        <begin position="59"/>
        <end position="78"/>
    </location>
</feature>
<dbReference type="SUPFAM" id="SSF48264">
    <property type="entry name" value="Cytochrome P450"/>
    <property type="match status" value="1"/>
</dbReference>
<dbReference type="InterPro" id="IPR050121">
    <property type="entry name" value="Cytochrome_P450_monoxygenase"/>
</dbReference>
<evidence type="ECO:0000313" key="12">
    <source>
        <dbReference type="Proteomes" id="UP000078544"/>
    </source>
</evidence>
<keyword evidence="4 8" id="KW-0479">Metal-binding</keyword>
<dbReference type="InterPro" id="IPR017972">
    <property type="entry name" value="Cyt_P450_CS"/>
</dbReference>
<feature type="binding site" description="axial binding residue" evidence="8">
    <location>
        <position position="468"/>
    </location>
    <ligand>
        <name>heme</name>
        <dbReference type="ChEBI" id="CHEBI:30413"/>
    </ligand>
    <ligandPart>
        <name>Fe</name>
        <dbReference type="ChEBI" id="CHEBI:18248"/>
    </ligandPart>
</feature>
<dbReference type="PRINTS" id="PR00385">
    <property type="entry name" value="P450"/>
</dbReference>
<proteinExistence type="inferred from homology"/>
<reference evidence="11 12" key="1">
    <citation type="journal article" date="2016" name="Genome Biol. Evol.">
        <title>Divergent and convergent evolution of fungal pathogenicity.</title>
        <authorList>
            <person name="Shang Y."/>
            <person name="Xiao G."/>
            <person name="Zheng P."/>
            <person name="Cen K."/>
            <person name="Zhan S."/>
            <person name="Wang C."/>
        </authorList>
    </citation>
    <scope>NUCLEOTIDE SEQUENCE [LARGE SCALE GENOMIC DNA]</scope>
    <source>
        <strain evidence="11 12">RCEF 2490</strain>
    </source>
</reference>
<dbReference type="InterPro" id="IPR001128">
    <property type="entry name" value="Cyt_P450"/>
</dbReference>
<dbReference type="AlphaFoldDB" id="A0A168EU19"/>
<dbReference type="Gene3D" id="1.10.630.10">
    <property type="entry name" value="Cytochrome P450"/>
    <property type="match status" value="1"/>
</dbReference>
<feature type="transmembrane region" description="Helical" evidence="10">
    <location>
        <begin position="6"/>
        <end position="25"/>
    </location>
</feature>
<evidence type="ECO:0000256" key="5">
    <source>
        <dbReference type="ARBA" id="ARBA00023002"/>
    </source>
</evidence>
<gene>
    <name evidence="11" type="ORF">AAL_02697</name>
</gene>
<dbReference type="Pfam" id="PF00067">
    <property type="entry name" value="p450"/>
    <property type="match status" value="1"/>
</dbReference>
<comment type="cofactor">
    <cofactor evidence="1 8">
        <name>heme</name>
        <dbReference type="ChEBI" id="CHEBI:30413"/>
    </cofactor>
</comment>
<evidence type="ECO:0000256" key="2">
    <source>
        <dbReference type="ARBA" id="ARBA00010617"/>
    </source>
</evidence>
<dbReference type="InterPro" id="IPR002401">
    <property type="entry name" value="Cyt_P450_E_grp-I"/>
</dbReference>
<keyword evidence="6 8" id="KW-0408">Iron</keyword>
<sequence>MSAVYLYVLAGIAGAAAHLSVFRVGEWDTASLSICKLHAAALSIASLIVSTLYHVSLLTVAACFGCYVAGLYSSMIIYRSFFHRLHAYPGPFLAKISGFYTTATCTRDLGTFRAVQKLHAQYGDYLRLDPDAVQAIYNAHSPVTNGPFYSSMAPQKSLLMARDKREHARRRKVWDQGFTTKALLGYQGQLARSVNELLVGIEKKRHEPMNMTRWLDLFAFDVMESLAFGKSSHKFRDRAEDAYIFGVLRQVQIGFARFATVPWFLPIWNLVPVLSPHYANFQAWLRTQIQERIENEPEQPDIFSWILDAYKRGPKTQQDTLDLYGDCFLIVIAGSDTTAASLTHTIFHLATNPELVRRLQHELDALPSIAHENLLKVDLIDATLKEALRLHPVVPSGLQRITPPEGLTIGQNHIPGDTIVKVPTHTVLRDARNFEMPNEFIPERWTTRAELVKNHSVFLPFSAGPHACAGQRLAMMEMRSVIAEILCRYNVRLAPGQTEKAFMDGKKDTFTVVPGELHLIFEPRE</sequence>
<keyword evidence="7 9" id="KW-0503">Monooxygenase</keyword>
<dbReference type="EMBL" id="AZGY01000004">
    <property type="protein sequence ID" value="KZZ99146.1"/>
    <property type="molecule type" value="Genomic_DNA"/>
</dbReference>
<dbReference type="GO" id="GO:0020037">
    <property type="term" value="F:heme binding"/>
    <property type="evidence" value="ECO:0007669"/>
    <property type="project" value="InterPro"/>
</dbReference>